<dbReference type="InterPro" id="IPR000390">
    <property type="entry name" value="Small_drug/metabolite_transptr"/>
</dbReference>
<feature type="transmembrane region" description="Helical" evidence="7">
    <location>
        <begin position="27"/>
        <end position="47"/>
    </location>
</feature>
<keyword evidence="5 7" id="KW-1133">Transmembrane helix</keyword>
<protein>
    <submittedName>
        <fullName evidence="8">Quaternary ammonium compound-resistance protein SugE</fullName>
    </submittedName>
</protein>
<dbReference type="RefSeq" id="WP_048119312.1">
    <property type="nucleotide sequence ID" value="NZ_CP009530.1"/>
</dbReference>
<dbReference type="InterPro" id="IPR045324">
    <property type="entry name" value="Small_multidrug_res"/>
</dbReference>
<dbReference type="KEGG" id="mbar:MSBR2_1465"/>
<dbReference type="PANTHER" id="PTHR30561">
    <property type="entry name" value="SMR FAMILY PROTON-DEPENDENT DRUG EFFLUX TRANSPORTER SUGE"/>
    <property type="match status" value="1"/>
</dbReference>
<feature type="transmembrane region" description="Helical" evidence="7">
    <location>
        <begin position="84"/>
        <end position="103"/>
    </location>
</feature>
<gene>
    <name evidence="8" type="ORF">MSBR2_1465</name>
</gene>
<reference evidence="8 9" key="1">
    <citation type="submission" date="2014-07" db="EMBL/GenBank/DDBJ databases">
        <title>Methanogenic archaea and the global carbon cycle.</title>
        <authorList>
            <person name="Henriksen J.R."/>
            <person name="Luke J."/>
            <person name="Reinhart S."/>
            <person name="Benedict M.N."/>
            <person name="Youngblut N.D."/>
            <person name="Metcalf M.E."/>
            <person name="Whitaker R.J."/>
            <person name="Metcalf W.W."/>
        </authorList>
    </citation>
    <scope>NUCLEOTIDE SEQUENCE [LARGE SCALE GENOMIC DNA]</scope>
    <source>
        <strain evidence="8 9">227</strain>
    </source>
</reference>
<keyword evidence="3" id="KW-1003">Cell membrane</keyword>
<dbReference type="PANTHER" id="PTHR30561:SF0">
    <property type="entry name" value="GUANIDINIUM EXPORTER"/>
    <property type="match status" value="1"/>
</dbReference>
<dbReference type="NCBIfam" id="NF008512">
    <property type="entry name" value="PRK11431.1"/>
    <property type="match status" value="1"/>
</dbReference>
<accession>A0A0E3LQB5</accession>
<dbReference type="PATRIC" id="fig|1434106.5.peg.1888"/>
<dbReference type="HOGENOM" id="CLU_133067_1_2_2"/>
<name>A0A0E3LQB5_METBA</name>
<comment type="subcellular location">
    <subcellularLocation>
        <location evidence="1">Cell membrane</location>
        <topology evidence="1">Multi-pass membrane protein</topology>
    </subcellularLocation>
</comment>
<sequence length="105" mass="11703">MEWFFLFIAGLFEAAWAIGLKYTEGFTRLYPSILTVVCMFLSFYFLSQSLKTLPIGTGYAIWTGIGIIGTTILGVLLFNEPMDFARAFCIILIFSGIIGLKIISP</sequence>
<dbReference type="Pfam" id="PF00893">
    <property type="entry name" value="Multi_Drug_Res"/>
    <property type="match status" value="1"/>
</dbReference>
<dbReference type="GO" id="GO:0005886">
    <property type="term" value="C:plasma membrane"/>
    <property type="evidence" value="ECO:0007669"/>
    <property type="project" value="UniProtKB-SubCell"/>
</dbReference>
<evidence type="ECO:0000313" key="8">
    <source>
        <dbReference type="EMBL" id="AKB57981.1"/>
    </source>
</evidence>
<evidence type="ECO:0000256" key="1">
    <source>
        <dbReference type="ARBA" id="ARBA00004651"/>
    </source>
</evidence>
<evidence type="ECO:0000313" key="9">
    <source>
        <dbReference type="Proteomes" id="UP000033079"/>
    </source>
</evidence>
<organism evidence="8 9">
    <name type="scientific">Methanosarcina barkeri 227</name>
    <dbReference type="NCBI Taxonomy" id="1434106"/>
    <lineage>
        <taxon>Archaea</taxon>
        <taxon>Methanobacteriati</taxon>
        <taxon>Methanobacteriota</taxon>
        <taxon>Stenosarchaea group</taxon>
        <taxon>Methanomicrobia</taxon>
        <taxon>Methanosarcinales</taxon>
        <taxon>Methanosarcinaceae</taxon>
        <taxon>Methanosarcina</taxon>
    </lineage>
</organism>
<keyword evidence="2" id="KW-0813">Transport</keyword>
<dbReference type="EMBL" id="CP009530">
    <property type="protein sequence ID" value="AKB57981.1"/>
    <property type="molecule type" value="Genomic_DNA"/>
</dbReference>
<evidence type="ECO:0000256" key="4">
    <source>
        <dbReference type="ARBA" id="ARBA00022692"/>
    </source>
</evidence>
<evidence type="ECO:0000256" key="6">
    <source>
        <dbReference type="ARBA" id="ARBA00023136"/>
    </source>
</evidence>
<dbReference type="Proteomes" id="UP000033079">
    <property type="component" value="Chromosome"/>
</dbReference>
<proteinExistence type="predicted"/>
<dbReference type="GeneID" id="24844145"/>
<keyword evidence="4 7" id="KW-0812">Transmembrane</keyword>
<evidence type="ECO:0000256" key="7">
    <source>
        <dbReference type="SAM" id="Phobius"/>
    </source>
</evidence>
<dbReference type="GO" id="GO:0022857">
    <property type="term" value="F:transmembrane transporter activity"/>
    <property type="evidence" value="ECO:0007669"/>
    <property type="project" value="InterPro"/>
</dbReference>
<feature type="transmembrane region" description="Helical" evidence="7">
    <location>
        <begin position="59"/>
        <end position="78"/>
    </location>
</feature>
<evidence type="ECO:0000256" key="3">
    <source>
        <dbReference type="ARBA" id="ARBA00022475"/>
    </source>
</evidence>
<evidence type="ECO:0000256" key="2">
    <source>
        <dbReference type="ARBA" id="ARBA00022448"/>
    </source>
</evidence>
<dbReference type="Gene3D" id="1.10.3730.20">
    <property type="match status" value="1"/>
</dbReference>
<dbReference type="AlphaFoldDB" id="A0A0E3LQB5"/>
<keyword evidence="6 7" id="KW-0472">Membrane</keyword>
<dbReference type="FunFam" id="1.10.3730.20:FF:000001">
    <property type="entry name" value="Quaternary ammonium compound resistance transporter SugE"/>
    <property type="match status" value="1"/>
</dbReference>
<evidence type="ECO:0000256" key="5">
    <source>
        <dbReference type="ARBA" id="ARBA00022989"/>
    </source>
</evidence>
<dbReference type="InterPro" id="IPR037185">
    <property type="entry name" value="EmrE-like"/>
</dbReference>
<dbReference type="SUPFAM" id="SSF103481">
    <property type="entry name" value="Multidrug resistance efflux transporter EmrE"/>
    <property type="match status" value="1"/>
</dbReference>